<evidence type="ECO:0000256" key="2">
    <source>
        <dbReference type="ARBA" id="ARBA00005642"/>
    </source>
</evidence>
<dbReference type="GO" id="GO:0003723">
    <property type="term" value="F:RNA binding"/>
    <property type="evidence" value="ECO:0007669"/>
    <property type="project" value="InterPro"/>
</dbReference>
<dbReference type="InterPro" id="IPR020103">
    <property type="entry name" value="PsdUridine_synth_cat_dom_sf"/>
</dbReference>
<feature type="active site" description="Nucleophile" evidence="5">
    <location>
        <position position="38"/>
    </location>
</feature>
<keyword evidence="9" id="KW-1185">Reference proteome</keyword>
<evidence type="ECO:0000256" key="5">
    <source>
        <dbReference type="HAMAP-Rule" id="MF_01080"/>
    </source>
</evidence>
<evidence type="ECO:0000259" key="7">
    <source>
        <dbReference type="Pfam" id="PF16198"/>
    </source>
</evidence>
<dbReference type="NCBIfam" id="TIGR00431">
    <property type="entry name" value="TruB"/>
    <property type="match status" value="1"/>
</dbReference>
<dbReference type="AlphaFoldDB" id="A0A9E8RZ55"/>
<dbReference type="RefSeq" id="WP_275421740.1">
    <property type="nucleotide sequence ID" value="NZ_CP106877.1"/>
</dbReference>
<dbReference type="EC" id="5.4.99.25" evidence="5"/>
<dbReference type="GO" id="GO:0031119">
    <property type="term" value="P:tRNA pseudouridine synthesis"/>
    <property type="evidence" value="ECO:0007669"/>
    <property type="project" value="UniProtKB-UniRule"/>
</dbReference>
<evidence type="ECO:0000256" key="4">
    <source>
        <dbReference type="ARBA" id="ARBA00023235"/>
    </source>
</evidence>
<comment type="function">
    <text evidence="5">Responsible for synthesis of pseudouridine from uracil-55 in the psi GC loop of transfer RNAs.</text>
</comment>
<feature type="domain" description="Pseudouridine synthase II N-terminal" evidence="6">
    <location>
        <begin position="23"/>
        <end position="178"/>
    </location>
</feature>
<dbReference type="Pfam" id="PF01509">
    <property type="entry name" value="TruB_N"/>
    <property type="match status" value="1"/>
</dbReference>
<comment type="similarity">
    <text evidence="2 5">Belongs to the pseudouridine synthase TruB family. Type 1 subfamily.</text>
</comment>
<dbReference type="Gene3D" id="3.30.2350.10">
    <property type="entry name" value="Pseudouridine synthase"/>
    <property type="match status" value="1"/>
</dbReference>
<dbReference type="InterPro" id="IPR002501">
    <property type="entry name" value="PsdUridine_synth_N"/>
</dbReference>
<dbReference type="Proteomes" id="UP001164726">
    <property type="component" value="Chromosome"/>
</dbReference>
<reference evidence="8" key="1">
    <citation type="submission" date="2022-09" db="EMBL/GenBank/DDBJ databases">
        <title>Complete Genomes of Fervidibacillus albus and Fervidibacillus halotolerans isolated from tidal flat sediments.</title>
        <authorList>
            <person name="Kwon K.K."/>
            <person name="Yang S.-H."/>
            <person name="Park M.J."/>
            <person name="Oh H.-M."/>
        </authorList>
    </citation>
    <scope>NUCLEOTIDE SEQUENCE</scope>
    <source>
        <strain evidence="8">MEBiC13594</strain>
    </source>
</reference>
<dbReference type="CDD" id="cd02573">
    <property type="entry name" value="PseudoU_synth_EcTruB"/>
    <property type="match status" value="1"/>
</dbReference>
<dbReference type="HAMAP" id="MF_01080">
    <property type="entry name" value="TruB_bact"/>
    <property type="match status" value="1"/>
</dbReference>
<proteinExistence type="inferred from homology"/>
<protein>
    <recommendedName>
        <fullName evidence="5">tRNA pseudouridine synthase B</fullName>
        <ecNumber evidence="5">5.4.99.25</ecNumber>
    </recommendedName>
    <alternativeName>
        <fullName evidence="5">tRNA pseudouridine(55) synthase</fullName>
        <shortName evidence="5">Psi55 synthase</shortName>
    </alternativeName>
    <alternativeName>
        <fullName evidence="5">tRNA pseudouridylate synthase</fullName>
    </alternativeName>
    <alternativeName>
        <fullName evidence="5">tRNA-uridine isomerase</fullName>
    </alternativeName>
</protein>
<dbReference type="GO" id="GO:1990481">
    <property type="term" value="P:mRNA pseudouridine synthesis"/>
    <property type="evidence" value="ECO:0007669"/>
    <property type="project" value="TreeGrafter"/>
</dbReference>
<name>A0A9E8RZ55_9BACI</name>
<dbReference type="GO" id="GO:0160148">
    <property type="term" value="F:tRNA pseudouridine(55) synthase activity"/>
    <property type="evidence" value="ECO:0007669"/>
    <property type="project" value="UniProtKB-EC"/>
</dbReference>
<feature type="domain" description="tRNA pseudouridylate synthase B C-terminal" evidence="7">
    <location>
        <begin position="179"/>
        <end position="237"/>
    </location>
</feature>
<sequence>MNGILPLWKPSGYSSHDCVVKLRRLLGIKKIGHTGTLDPSVTGVLPIAIGEATKVVQFIQNENKSYEGTVTIGISTTTEDADGEIVEQKSITKPFRRGDIVKVFHRLTGEIIQVPPMYSAVKVNGKRLYEYAREGKTVERPKRKVKIFELELLDDLDTFEGDPVHINFRVKCSKGTYIRTLAVMIGDMLGYPAHMSKLVRIESAGITAKNSLTFEEIEQLVARRKIEEAIIPIEQVLNRLPKYEIHDKLATRVKNGAVIQAPEFLLSSNGPIAITNHEKMIALYQLHPNKNGFIKPIRVLNLDNEMKDR</sequence>
<dbReference type="Pfam" id="PF16198">
    <property type="entry name" value="TruB_C_2"/>
    <property type="match status" value="1"/>
</dbReference>
<evidence type="ECO:0000313" key="9">
    <source>
        <dbReference type="Proteomes" id="UP001164726"/>
    </source>
</evidence>
<evidence type="ECO:0000256" key="1">
    <source>
        <dbReference type="ARBA" id="ARBA00000385"/>
    </source>
</evidence>
<organism evidence="8 9">
    <name type="scientific">Fervidibacillus halotolerans</name>
    <dbReference type="NCBI Taxonomy" id="2980027"/>
    <lineage>
        <taxon>Bacteria</taxon>
        <taxon>Bacillati</taxon>
        <taxon>Bacillota</taxon>
        <taxon>Bacilli</taxon>
        <taxon>Bacillales</taxon>
        <taxon>Bacillaceae</taxon>
        <taxon>Fervidibacillus</taxon>
    </lineage>
</organism>
<comment type="catalytic activity">
    <reaction evidence="1 5">
        <text>uridine(55) in tRNA = pseudouridine(55) in tRNA</text>
        <dbReference type="Rhea" id="RHEA:42532"/>
        <dbReference type="Rhea" id="RHEA-COMP:10101"/>
        <dbReference type="Rhea" id="RHEA-COMP:10102"/>
        <dbReference type="ChEBI" id="CHEBI:65314"/>
        <dbReference type="ChEBI" id="CHEBI:65315"/>
        <dbReference type="EC" id="5.4.99.25"/>
    </reaction>
</comment>
<keyword evidence="3 5" id="KW-0819">tRNA processing</keyword>
<dbReference type="KEGG" id="fhl:OE105_05510"/>
<evidence type="ECO:0000259" key="6">
    <source>
        <dbReference type="Pfam" id="PF01509"/>
    </source>
</evidence>
<evidence type="ECO:0000313" key="8">
    <source>
        <dbReference type="EMBL" id="WAA13561.1"/>
    </source>
</evidence>
<dbReference type="InterPro" id="IPR032819">
    <property type="entry name" value="TruB_C"/>
</dbReference>
<dbReference type="FunFam" id="3.30.2350.10:FF:000011">
    <property type="entry name" value="tRNA pseudouridine synthase B"/>
    <property type="match status" value="1"/>
</dbReference>
<evidence type="ECO:0000256" key="3">
    <source>
        <dbReference type="ARBA" id="ARBA00022694"/>
    </source>
</evidence>
<dbReference type="SUPFAM" id="SSF55120">
    <property type="entry name" value="Pseudouridine synthase"/>
    <property type="match status" value="1"/>
</dbReference>
<dbReference type="EMBL" id="CP106877">
    <property type="protein sequence ID" value="WAA13561.1"/>
    <property type="molecule type" value="Genomic_DNA"/>
</dbReference>
<dbReference type="InterPro" id="IPR014780">
    <property type="entry name" value="tRNA_psdUridine_synth_TruB"/>
</dbReference>
<keyword evidence="4 5" id="KW-0413">Isomerase</keyword>
<dbReference type="PANTHER" id="PTHR13767">
    <property type="entry name" value="TRNA-PSEUDOURIDINE SYNTHASE"/>
    <property type="match status" value="1"/>
</dbReference>
<accession>A0A9E8RZ55</accession>
<dbReference type="PANTHER" id="PTHR13767:SF2">
    <property type="entry name" value="PSEUDOURIDYLATE SYNTHASE TRUB1"/>
    <property type="match status" value="1"/>
</dbReference>
<gene>
    <name evidence="5 8" type="primary">truB</name>
    <name evidence="8" type="ORF">OE105_05510</name>
</gene>